<dbReference type="PANTHER" id="PTHR47098">
    <property type="entry name" value="PROTEIN MAK32"/>
    <property type="match status" value="1"/>
</dbReference>
<comment type="caution">
    <text evidence="2">The sequence shown here is derived from an EMBL/GenBank/DDBJ whole genome shotgun (WGS) entry which is preliminary data.</text>
</comment>
<dbReference type="GeneID" id="85365986"/>
<sequence>MASLTLATIGTILIDNIHHSDVTESHLGGGGLYAAVGARVWIPPETIGLSTGCSRSSVPQKFLKELDQFGEEMWIWDEKSKESMLETEIVYGAGTRSFRYLNPRPLLTVASLNAQSTRYLHFCCSPEDLSTSLAILSEPRPKIVYEPLPINCNPANLVTLKSVLPLIDVFSPNHEELELFLQEGRSSATNGGNIESLVSVYTEFGSKTIVVRAGARGCFITNKNPMLGTCTSRWLPPYWTAEEAKVNVRETTGAGNSFLGGLCAGMAMAGDDVFIGAAYGSVSASFVVQQPGLPSLSLGNEENWNGECPQQRLKRYFP</sequence>
<reference evidence="2" key="1">
    <citation type="submission" date="2023-06" db="EMBL/GenBank/DDBJ databases">
        <authorList>
            <consortium name="Lawrence Berkeley National Laboratory"/>
            <person name="Ahrendt S."/>
            <person name="Sahu N."/>
            <person name="Indic B."/>
            <person name="Wong-Bajracharya J."/>
            <person name="Merenyi Z."/>
            <person name="Ke H.-M."/>
            <person name="Monk M."/>
            <person name="Kocsube S."/>
            <person name="Drula E."/>
            <person name="Lipzen A."/>
            <person name="Balint B."/>
            <person name="Henrissat B."/>
            <person name="Andreopoulos B."/>
            <person name="Martin F.M."/>
            <person name="Harder C.B."/>
            <person name="Rigling D."/>
            <person name="Ford K.L."/>
            <person name="Foster G.D."/>
            <person name="Pangilinan J."/>
            <person name="Papanicolaou A."/>
            <person name="Barry K."/>
            <person name="LaButti K."/>
            <person name="Viragh M."/>
            <person name="Koriabine M."/>
            <person name="Yan M."/>
            <person name="Riley R."/>
            <person name="Champramary S."/>
            <person name="Plett K.L."/>
            <person name="Tsai I.J."/>
            <person name="Slot J."/>
            <person name="Sipos G."/>
            <person name="Plett J."/>
            <person name="Nagy L.G."/>
            <person name="Grigoriev I.V."/>
        </authorList>
    </citation>
    <scope>NUCLEOTIDE SEQUENCE</scope>
    <source>
        <strain evidence="2">CCBAS 213</strain>
    </source>
</reference>
<feature type="domain" description="Carbohydrate kinase PfkB" evidence="1">
    <location>
        <begin position="111"/>
        <end position="293"/>
    </location>
</feature>
<dbReference type="Proteomes" id="UP001175211">
    <property type="component" value="Unassembled WGS sequence"/>
</dbReference>
<dbReference type="Gene3D" id="3.40.1190.20">
    <property type="match status" value="1"/>
</dbReference>
<protein>
    <submittedName>
        <fullName evidence="2">Ribokinase-like protein</fullName>
    </submittedName>
</protein>
<name>A0AA39KC68_ARMTA</name>
<dbReference type="PANTHER" id="PTHR47098:SF2">
    <property type="entry name" value="PROTEIN MAK32"/>
    <property type="match status" value="1"/>
</dbReference>
<proteinExistence type="predicted"/>
<dbReference type="InterPro" id="IPR029056">
    <property type="entry name" value="Ribokinase-like"/>
</dbReference>
<evidence type="ECO:0000313" key="3">
    <source>
        <dbReference type="Proteomes" id="UP001175211"/>
    </source>
</evidence>
<gene>
    <name evidence="2" type="ORF">EV420DRAFT_516625</name>
</gene>
<dbReference type="AlphaFoldDB" id="A0AA39KC68"/>
<organism evidence="2 3">
    <name type="scientific">Armillaria tabescens</name>
    <name type="common">Ringless honey mushroom</name>
    <name type="synonym">Agaricus tabescens</name>
    <dbReference type="NCBI Taxonomy" id="1929756"/>
    <lineage>
        <taxon>Eukaryota</taxon>
        <taxon>Fungi</taxon>
        <taxon>Dikarya</taxon>
        <taxon>Basidiomycota</taxon>
        <taxon>Agaricomycotina</taxon>
        <taxon>Agaricomycetes</taxon>
        <taxon>Agaricomycetidae</taxon>
        <taxon>Agaricales</taxon>
        <taxon>Marasmiineae</taxon>
        <taxon>Physalacriaceae</taxon>
        <taxon>Desarmillaria</taxon>
    </lineage>
</organism>
<dbReference type="EMBL" id="JAUEPS010000022">
    <property type="protein sequence ID" value="KAK0457275.1"/>
    <property type="molecule type" value="Genomic_DNA"/>
</dbReference>
<keyword evidence="3" id="KW-1185">Reference proteome</keyword>
<dbReference type="SUPFAM" id="SSF53613">
    <property type="entry name" value="Ribokinase-like"/>
    <property type="match status" value="1"/>
</dbReference>
<dbReference type="InterPro" id="IPR011611">
    <property type="entry name" value="PfkB_dom"/>
</dbReference>
<dbReference type="RefSeq" id="XP_060329590.1">
    <property type="nucleotide sequence ID" value="XM_060482438.1"/>
</dbReference>
<evidence type="ECO:0000259" key="1">
    <source>
        <dbReference type="Pfam" id="PF00294"/>
    </source>
</evidence>
<evidence type="ECO:0000313" key="2">
    <source>
        <dbReference type="EMBL" id="KAK0457275.1"/>
    </source>
</evidence>
<dbReference type="Pfam" id="PF00294">
    <property type="entry name" value="PfkB"/>
    <property type="match status" value="1"/>
</dbReference>
<accession>A0AA39KC68</accession>